<evidence type="ECO:0000313" key="2">
    <source>
        <dbReference type="Ensembl" id="ENSSSCP00035040505.1"/>
    </source>
</evidence>
<dbReference type="Proteomes" id="UP000694720">
    <property type="component" value="Unplaced"/>
</dbReference>
<evidence type="ECO:0000256" key="1">
    <source>
        <dbReference type="SAM" id="MobiDB-lite"/>
    </source>
</evidence>
<name>A0A8D1B8U8_PIG</name>
<organism evidence="2 3">
    <name type="scientific">Sus scrofa</name>
    <name type="common">Pig</name>
    <dbReference type="NCBI Taxonomy" id="9823"/>
    <lineage>
        <taxon>Eukaryota</taxon>
        <taxon>Metazoa</taxon>
        <taxon>Chordata</taxon>
        <taxon>Craniata</taxon>
        <taxon>Vertebrata</taxon>
        <taxon>Euteleostomi</taxon>
        <taxon>Mammalia</taxon>
        <taxon>Eutheria</taxon>
        <taxon>Laurasiatheria</taxon>
        <taxon>Artiodactyla</taxon>
        <taxon>Suina</taxon>
        <taxon>Suidae</taxon>
        <taxon>Sus</taxon>
    </lineage>
</organism>
<proteinExistence type="predicted"/>
<accession>A0A8D1B8U8</accession>
<protein>
    <submittedName>
        <fullName evidence="2">Ribosomal protein L6</fullName>
    </submittedName>
</protein>
<evidence type="ECO:0000313" key="3">
    <source>
        <dbReference type="Proteomes" id="UP000694720"/>
    </source>
</evidence>
<dbReference type="AlphaFoldDB" id="A0A8D1B8U8"/>
<dbReference type="Ensembl" id="ENSSSCT00035096270.1">
    <property type="protein sequence ID" value="ENSSSCP00035040505.1"/>
    <property type="gene ID" value="ENSSSCG00035071232.1"/>
</dbReference>
<sequence length="84" mass="9785">MLTSRRRSCVSLDTRKERSSTQRKRNTKFQSSARLIRKLWTHKFCEESKLFLSSRATSALCLPSQMGFILTSWCSKPLTKNTIK</sequence>
<reference evidence="2" key="1">
    <citation type="submission" date="2025-08" db="UniProtKB">
        <authorList>
            <consortium name="Ensembl"/>
        </authorList>
    </citation>
    <scope>IDENTIFICATION</scope>
</reference>
<feature type="region of interest" description="Disordered" evidence="1">
    <location>
        <begin position="1"/>
        <end position="28"/>
    </location>
</feature>